<accession>A0ABP7I7P9</accession>
<comment type="subcellular location">
    <subcellularLocation>
        <location evidence="1">Cell septum</location>
    </subcellularLocation>
</comment>
<protein>
    <submittedName>
        <fullName evidence="7">SsgA family sporulation/cell division regulator</fullName>
    </submittedName>
</protein>
<sequence>MNTDTVTQSQFVSLNGSSAPVLSRLSYVASEPFAVNIAFRTERGRWVEWTFARELLVTGLREPSGIGDVRVRPDLSTDEGILILEIESPDGYALVEIEREDVERFLDAATELVPLGTESDRFDVDAFIDEITNV</sequence>
<dbReference type="Pfam" id="PF04686">
    <property type="entry name" value="SsgA"/>
    <property type="match status" value="1"/>
</dbReference>
<keyword evidence="6" id="KW-0131">Cell cycle</keyword>
<dbReference type="InterPro" id="IPR038658">
    <property type="entry name" value="SsgB_sf"/>
</dbReference>
<comment type="similarity">
    <text evidence="2">Belongs to the SsgA family.</text>
</comment>
<dbReference type="RefSeq" id="WP_020416486.1">
    <property type="nucleotide sequence ID" value="NZ_BAABCM010000003.1"/>
</dbReference>
<evidence type="ECO:0000313" key="7">
    <source>
        <dbReference type="EMBL" id="GAA3811610.1"/>
    </source>
</evidence>
<dbReference type="EMBL" id="BAABCM010000003">
    <property type="protein sequence ID" value="GAA3811610.1"/>
    <property type="molecule type" value="Genomic_DNA"/>
</dbReference>
<keyword evidence="4" id="KW-0749">Sporulation</keyword>
<keyword evidence="5" id="KW-0717">Septation</keyword>
<proteinExistence type="inferred from homology"/>
<dbReference type="Gene3D" id="2.30.31.20">
    <property type="entry name" value="Sporulation-specific cell division protein SsgB"/>
    <property type="match status" value="1"/>
</dbReference>
<evidence type="ECO:0000256" key="2">
    <source>
        <dbReference type="ARBA" id="ARBA00009323"/>
    </source>
</evidence>
<keyword evidence="3" id="KW-0132">Cell division</keyword>
<evidence type="ECO:0000256" key="6">
    <source>
        <dbReference type="ARBA" id="ARBA00023306"/>
    </source>
</evidence>
<evidence type="ECO:0000313" key="8">
    <source>
        <dbReference type="Proteomes" id="UP001501624"/>
    </source>
</evidence>
<reference evidence="8" key="1">
    <citation type="journal article" date="2019" name="Int. J. Syst. Evol. Microbiol.">
        <title>The Global Catalogue of Microorganisms (GCM) 10K type strain sequencing project: providing services to taxonomists for standard genome sequencing and annotation.</title>
        <authorList>
            <consortium name="The Broad Institute Genomics Platform"/>
            <consortium name="The Broad Institute Genome Sequencing Center for Infectious Disease"/>
            <person name="Wu L."/>
            <person name="Ma J."/>
        </authorList>
    </citation>
    <scope>NUCLEOTIDE SEQUENCE [LARGE SCALE GENOMIC DNA]</scope>
    <source>
        <strain evidence="8">JCM 17017</strain>
    </source>
</reference>
<evidence type="ECO:0000256" key="1">
    <source>
        <dbReference type="ARBA" id="ARBA00004431"/>
    </source>
</evidence>
<gene>
    <name evidence="7" type="ORF">GCM10022380_31770</name>
</gene>
<evidence type="ECO:0000256" key="5">
    <source>
        <dbReference type="ARBA" id="ARBA00023210"/>
    </source>
</evidence>
<keyword evidence="8" id="KW-1185">Reference proteome</keyword>
<evidence type="ECO:0000256" key="4">
    <source>
        <dbReference type="ARBA" id="ARBA00022969"/>
    </source>
</evidence>
<dbReference type="Proteomes" id="UP001501624">
    <property type="component" value="Unassembled WGS sequence"/>
</dbReference>
<dbReference type="InterPro" id="IPR006776">
    <property type="entry name" value="SsgB"/>
</dbReference>
<name>A0ABP7I7P9_9PSEU</name>
<comment type="caution">
    <text evidence="7">The sequence shown here is derived from an EMBL/GenBank/DDBJ whole genome shotgun (WGS) entry which is preliminary data.</text>
</comment>
<organism evidence="7 8">
    <name type="scientific">Amycolatopsis tucumanensis</name>
    <dbReference type="NCBI Taxonomy" id="401106"/>
    <lineage>
        <taxon>Bacteria</taxon>
        <taxon>Bacillati</taxon>
        <taxon>Actinomycetota</taxon>
        <taxon>Actinomycetes</taxon>
        <taxon>Pseudonocardiales</taxon>
        <taxon>Pseudonocardiaceae</taxon>
        <taxon>Amycolatopsis</taxon>
    </lineage>
</organism>
<evidence type="ECO:0000256" key="3">
    <source>
        <dbReference type="ARBA" id="ARBA00022618"/>
    </source>
</evidence>